<keyword evidence="9" id="KW-1185">Reference proteome</keyword>
<feature type="domain" description="PI3K/PI4K catalytic" evidence="7">
    <location>
        <begin position="148"/>
        <end position="409"/>
    </location>
</feature>
<evidence type="ECO:0000256" key="6">
    <source>
        <dbReference type="ARBA" id="ARBA00022840"/>
    </source>
</evidence>
<evidence type="ECO:0000256" key="1">
    <source>
        <dbReference type="ARBA" id="ARBA00008941"/>
    </source>
</evidence>
<dbReference type="GO" id="GO:0005524">
    <property type="term" value="F:ATP binding"/>
    <property type="evidence" value="ECO:0007669"/>
    <property type="project" value="UniProtKB-KW"/>
</dbReference>
<dbReference type="GO" id="GO:0004430">
    <property type="term" value="F:1-phosphatidylinositol 4-kinase activity"/>
    <property type="evidence" value="ECO:0007669"/>
    <property type="project" value="UniProtKB-EC"/>
</dbReference>
<evidence type="ECO:0000313" key="9">
    <source>
        <dbReference type="Proteomes" id="UP000886595"/>
    </source>
</evidence>
<dbReference type="EMBL" id="JAAMPC010000002">
    <property type="protein sequence ID" value="KAG2323734.1"/>
    <property type="molecule type" value="Genomic_DNA"/>
</dbReference>
<evidence type="ECO:0000256" key="4">
    <source>
        <dbReference type="ARBA" id="ARBA00022741"/>
    </source>
</evidence>
<dbReference type="PANTHER" id="PTHR45800:SF32">
    <property type="entry name" value="PHOSPHATIDYLINOSITOL 4-KINASE GAMMA 6"/>
    <property type="match status" value="1"/>
</dbReference>
<keyword evidence="5" id="KW-0418">Kinase</keyword>
<proteinExistence type="inferred from homology"/>
<organism evidence="8 9">
    <name type="scientific">Brassica carinata</name>
    <name type="common">Ethiopian mustard</name>
    <name type="synonym">Abyssinian cabbage</name>
    <dbReference type="NCBI Taxonomy" id="52824"/>
    <lineage>
        <taxon>Eukaryota</taxon>
        <taxon>Viridiplantae</taxon>
        <taxon>Streptophyta</taxon>
        <taxon>Embryophyta</taxon>
        <taxon>Tracheophyta</taxon>
        <taxon>Spermatophyta</taxon>
        <taxon>Magnoliopsida</taxon>
        <taxon>eudicotyledons</taxon>
        <taxon>Gunneridae</taxon>
        <taxon>Pentapetalae</taxon>
        <taxon>rosids</taxon>
        <taxon>malvids</taxon>
        <taxon>Brassicales</taxon>
        <taxon>Brassicaceae</taxon>
        <taxon>Brassiceae</taxon>
        <taxon>Brassica</taxon>
    </lineage>
</organism>
<dbReference type="Proteomes" id="UP000886595">
    <property type="component" value="Unassembled WGS sequence"/>
</dbReference>
<gene>
    <name evidence="8" type="ORF">Bca52824_006462</name>
</gene>
<dbReference type="InterPro" id="IPR044571">
    <property type="entry name" value="P4KG1-8"/>
</dbReference>
<dbReference type="CDD" id="cd17039">
    <property type="entry name" value="Ubl_ubiquitin_like"/>
    <property type="match status" value="1"/>
</dbReference>
<dbReference type="OrthoDB" id="5839at2759"/>
<dbReference type="PANTHER" id="PTHR45800">
    <property type="entry name" value="PHOSPHATIDYLINOSITOL 4-KINASE GAMMA"/>
    <property type="match status" value="1"/>
</dbReference>
<keyword evidence="4" id="KW-0547">Nucleotide-binding</keyword>
<dbReference type="SUPFAM" id="SSF54236">
    <property type="entry name" value="Ubiquitin-like"/>
    <property type="match status" value="1"/>
</dbReference>
<accession>A0A8X7W611</accession>
<protein>
    <recommendedName>
        <fullName evidence="2">1-phosphatidylinositol 4-kinase</fullName>
        <ecNumber evidence="2">2.7.1.67</ecNumber>
    </recommendedName>
</protein>
<dbReference type="PROSITE" id="PS50290">
    <property type="entry name" value="PI3_4_KINASE_3"/>
    <property type="match status" value="1"/>
</dbReference>
<sequence length="569" mass="64267">MAMAVFKSPIKGEFHGPRKVEGKEYKHHHLLQRHSSGRRCVFLQTETGCVLGMDLDRSDSVNTVKNRLQIAFNFPMEESSLTFVDMVLKNDDLSAVRNDSPLQLKRNLMHRSSSTMFLSPTGNDLKRKDLSGPIEILSYSRCFLPLKQTANDIVEAMKTGAYYFRNEKGQSVANVKPTDEEPFAPYNPKGFTGKSLGDPEVSVYLLYHDHFANVPPTALVKITHTVFNVNEGKLVSSKIASFQKFVAHDFDASDHGTSSFPVASTYHIGILVIRIPQHRPAWFGQVELIPINHGLCLPETLEDPYYEWIYWPQALIPFSEEELDYIISLDPVKGCEMLRRELPMIRKACHRVLALCTVFPKETAAYGICLAEIAMMTREFHAGGEVPSVLKMVCIEAKRLIAEEDFQFDLDYSDLDSVYSSKTQNLIVKNLFSNGRSSLGKFEEEDESKEAAGLSDVDKYLGYFQIFIIYFISSATSLSLSKLSTITKDSNLNSKMGSMYPNTPRDETEKTLSSHKNANVLLPVSTNFVVFLEMFHELLNSAFAERRTMTLRSRQILDPILVPSLMGRD</sequence>
<evidence type="ECO:0000256" key="5">
    <source>
        <dbReference type="ARBA" id="ARBA00022777"/>
    </source>
</evidence>
<keyword evidence="6" id="KW-0067">ATP-binding</keyword>
<evidence type="ECO:0000313" key="8">
    <source>
        <dbReference type="EMBL" id="KAG2323734.1"/>
    </source>
</evidence>
<reference evidence="8 9" key="1">
    <citation type="submission" date="2020-02" db="EMBL/GenBank/DDBJ databases">
        <authorList>
            <person name="Ma Q."/>
            <person name="Huang Y."/>
            <person name="Song X."/>
            <person name="Pei D."/>
        </authorList>
    </citation>
    <scope>NUCLEOTIDE SEQUENCE [LARGE SCALE GENOMIC DNA]</scope>
    <source>
        <strain evidence="8">Sxm20200214</strain>
        <tissue evidence="8">Leaf</tissue>
    </source>
</reference>
<dbReference type="InterPro" id="IPR000403">
    <property type="entry name" value="PI3/4_kinase_cat_dom"/>
</dbReference>
<dbReference type="EC" id="2.7.1.67" evidence="2"/>
<comment type="caution">
    <text evidence="8">The sequence shown here is derived from an EMBL/GenBank/DDBJ whole genome shotgun (WGS) entry which is preliminary data.</text>
</comment>
<dbReference type="Pfam" id="PF00454">
    <property type="entry name" value="PI3_PI4_kinase"/>
    <property type="match status" value="1"/>
</dbReference>
<evidence type="ECO:0000256" key="2">
    <source>
        <dbReference type="ARBA" id="ARBA00012169"/>
    </source>
</evidence>
<comment type="similarity">
    <text evidence="1">Belongs to the PI3/PI4-kinase family. Type II PI4K subfamily.</text>
</comment>
<evidence type="ECO:0000256" key="3">
    <source>
        <dbReference type="ARBA" id="ARBA00022679"/>
    </source>
</evidence>
<dbReference type="InterPro" id="IPR029071">
    <property type="entry name" value="Ubiquitin-like_domsf"/>
</dbReference>
<evidence type="ECO:0000259" key="7">
    <source>
        <dbReference type="PROSITE" id="PS50290"/>
    </source>
</evidence>
<name>A0A8X7W611_BRACI</name>
<dbReference type="AlphaFoldDB" id="A0A8X7W611"/>
<keyword evidence="3" id="KW-0808">Transferase</keyword>